<evidence type="ECO:0000256" key="1">
    <source>
        <dbReference type="ARBA" id="ARBA00004567"/>
    </source>
</evidence>
<evidence type="ECO:0000256" key="3">
    <source>
        <dbReference type="ARBA" id="ARBA00023132"/>
    </source>
</evidence>
<keyword evidence="3 5" id="KW-0906">Nuclear pore complex</keyword>
<dbReference type="GO" id="GO:0017056">
    <property type="term" value="F:structural constituent of nuclear pore"/>
    <property type="evidence" value="ECO:0007669"/>
    <property type="project" value="InterPro"/>
</dbReference>
<keyword evidence="4 5" id="KW-0539">Nucleus</keyword>
<dbReference type="InterPro" id="IPR007231">
    <property type="entry name" value="Nucleoporin_int_Nup93/Nic96"/>
</dbReference>
<protein>
    <recommendedName>
        <fullName evidence="5">Nuclear pore protein</fullName>
    </recommendedName>
</protein>
<accession>A0A8K0C5Y3</accession>
<comment type="subcellular location">
    <subcellularLocation>
        <location evidence="1 5">Nucleus</location>
        <location evidence="1 5">Nuclear pore complex</location>
    </subcellularLocation>
</comment>
<dbReference type="AlphaFoldDB" id="A0A8K0C5Y3"/>
<dbReference type="EMBL" id="VTPC01090725">
    <property type="protein sequence ID" value="KAF2881555.1"/>
    <property type="molecule type" value="Genomic_DNA"/>
</dbReference>
<keyword evidence="7" id="KW-1185">Reference proteome</keyword>
<evidence type="ECO:0000313" key="6">
    <source>
        <dbReference type="EMBL" id="KAF2881555.1"/>
    </source>
</evidence>
<dbReference type="GO" id="GO:0006606">
    <property type="term" value="P:protein import into nucleus"/>
    <property type="evidence" value="ECO:0007669"/>
    <property type="project" value="TreeGrafter"/>
</dbReference>
<name>A0A8K0C5Y3_IGNLU</name>
<evidence type="ECO:0000256" key="5">
    <source>
        <dbReference type="RuleBase" id="RU364035"/>
    </source>
</evidence>
<dbReference type="GO" id="GO:0016973">
    <property type="term" value="P:poly(A)+ mRNA export from nucleus"/>
    <property type="evidence" value="ECO:0007669"/>
    <property type="project" value="TreeGrafter"/>
</dbReference>
<comment type="similarity">
    <text evidence="2 5">Belongs to the nucleoporin interacting component (NIC) family.</text>
</comment>
<keyword evidence="5" id="KW-0509">mRNA transport</keyword>
<keyword evidence="5" id="KW-0813">Transport</keyword>
<sequence>MPVTDFSQLLLEAEKLTANIEGVSELPKVDRSLRQVLQDSNELFTRVARTGSQDVQANLLLGSQGIDLPRIVQKLDHISTKQTFEPLKPTVDTDVPSYLQNETQNIIVSIIEENFKKCAETAKSNAWQHEKSEWTQERLKILNSMTAPSRDVSFLGKHSSVFMELPPKTSNMLGNQEAIYAVKLAEYNKLITRGNTRVNLISVFASAAEEFNNAKVNDMWEMMKYMMEIPPFPIGENNAKIRSSKPVIKALVSQGKKYLEDRYKTYMTNVINENLAEARRGGIPGTYSLARSYVGVRLQGEYTGLQGGMIDDRPLWPLVYYCLRSGDLTAAIHCLKRASVDVKDLTKLLEMRFKNPDNPEIAKLEDKLQLEYRRVIHNSTDPFQRIVYDVLCCCNMSDEHSEIAKTADDYLWLKLSYLRFNSEKDDSETYSYLQSTILEEYGETHYNASNQPHLYFQMLTLTGQFEAALEFLARSEKYQIHAVHIAIALNELHILALPLSPTAPLLSIDSMDPKPFRRLNISRLIMIYVQKFELNAPREAIQYFYMLRNILDDKKQKVFITCVVDLAVETHDYETLFGQIQKNGIRLPGFLDEFMSDDIKIDEIAQAVGKALVNRGFLEEAVDLFDIANNQEEVLSLLRTLLSQVVHLQSAEGSLRQRLPAKVNQIASRYSALGYNCTVSSVSSFNILKDLLAFFDQYHAKQYAVALKTLEDIQIIPLRSSEVEQRVNTFKRLSIDVNKVIPDVLLATMNILFAQYQKIKSNEYIPNRYQDAAQDKQLAYLRDQAKNLTNFTGMLPYHMPGDFNSKLAQMEILMH</sequence>
<dbReference type="PANTHER" id="PTHR11225:SF4">
    <property type="entry name" value="NUCLEAR PORE COMPLEX PROTEIN NUP93"/>
    <property type="match status" value="1"/>
</dbReference>
<comment type="caution">
    <text evidence="6">The sequence shown here is derived from an EMBL/GenBank/DDBJ whole genome shotgun (WGS) entry which is preliminary data.</text>
</comment>
<evidence type="ECO:0000313" key="7">
    <source>
        <dbReference type="Proteomes" id="UP000801492"/>
    </source>
</evidence>
<proteinExistence type="inferred from homology"/>
<dbReference type="GO" id="GO:0005643">
    <property type="term" value="C:nuclear pore"/>
    <property type="evidence" value="ECO:0007669"/>
    <property type="project" value="UniProtKB-SubCell"/>
</dbReference>
<reference evidence="6" key="1">
    <citation type="submission" date="2019-08" db="EMBL/GenBank/DDBJ databases">
        <title>The genome of the North American firefly Photinus pyralis.</title>
        <authorList>
            <consortium name="Photinus pyralis genome working group"/>
            <person name="Fallon T.R."/>
            <person name="Sander Lower S.E."/>
            <person name="Weng J.-K."/>
        </authorList>
    </citation>
    <scope>NUCLEOTIDE SEQUENCE</scope>
    <source>
        <strain evidence="6">TRF0915ILg1</strain>
        <tissue evidence="6">Whole body</tissue>
    </source>
</reference>
<keyword evidence="5" id="KW-0653">Protein transport</keyword>
<dbReference type="OrthoDB" id="1918363at2759"/>
<dbReference type="PANTHER" id="PTHR11225">
    <property type="entry name" value="NUCLEAR PORE COMPLEX PROTEIN NUP93 NUCLEOPORIN NUP93 DEAD EYE PROTEIN"/>
    <property type="match status" value="1"/>
</dbReference>
<organism evidence="6 7">
    <name type="scientific">Ignelater luminosus</name>
    <name type="common">Cucubano</name>
    <name type="synonym">Pyrophorus luminosus</name>
    <dbReference type="NCBI Taxonomy" id="2038154"/>
    <lineage>
        <taxon>Eukaryota</taxon>
        <taxon>Metazoa</taxon>
        <taxon>Ecdysozoa</taxon>
        <taxon>Arthropoda</taxon>
        <taxon>Hexapoda</taxon>
        <taxon>Insecta</taxon>
        <taxon>Pterygota</taxon>
        <taxon>Neoptera</taxon>
        <taxon>Endopterygota</taxon>
        <taxon>Coleoptera</taxon>
        <taxon>Polyphaga</taxon>
        <taxon>Elateriformia</taxon>
        <taxon>Elateroidea</taxon>
        <taxon>Elateridae</taxon>
        <taxon>Agrypninae</taxon>
        <taxon>Pyrophorini</taxon>
        <taxon>Ignelater</taxon>
    </lineage>
</organism>
<dbReference type="Proteomes" id="UP000801492">
    <property type="component" value="Unassembled WGS sequence"/>
</dbReference>
<evidence type="ECO:0000256" key="4">
    <source>
        <dbReference type="ARBA" id="ARBA00023242"/>
    </source>
</evidence>
<keyword evidence="5" id="KW-0811">Translocation</keyword>
<dbReference type="Pfam" id="PF04097">
    <property type="entry name" value="Nic96"/>
    <property type="match status" value="1"/>
</dbReference>
<evidence type="ECO:0000256" key="2">
    <source>
        <dbReference type="ARBA" id="ARBA00010186"/>
    </source>
</evidence>
<gene>
    <name evidence="6" type="ORF">ILUMI_24614</name>
</gene>
<keyword evidence="5" id="KW-0472">Membrane</keyword>